<dbReference type="STRING" id="104452.A0A0L7L1K2"/>
<evidence type="ECO:0000256" key="1">
    <source>
        <dbReference type="SAM" id="MobiDB-lite"/>
    </source>
</evidence>
<organism evidence="2 3">
    <name type="scientific">Operophtera brumata</name>
    <name type="common">Winter moth</name>
    <name type="synonym">Phalaena brumata</name>
    <dbReference type="NCBI Taxonomy" id="104452"/>
    <lineage>
        <taxon>Eukaryota</taxon>
        <taxon>Metazoa</taxon>
        <taxon>Ecdysozoa</taxon>
        <taxon>Arthropoda</taxon>
        <taxon>Hexapoda</taxon>
        <taxon>Insecta</taxon>
        <taxon>Pterygota</taxon>
        <taxon>Neoptera</taxon>
        <taxon>Endopterygota</taxon>
        <taxon>Lepidoptera</taxon>
        <taxon>Glossata</taxon>
        <taxon>Ditrysia</taxon>
        <taxon>Geometroidea</taxon>
        <taxon>Geometridae</taxon>
        <taxon>Larentiinae</taxon>
        <taxon>Operophtera</taxon>
    </lineage>
</organism>
<comment type="caution">
    <text evidence="2">The sequence shown here is derived from an EMBL/GenBank/DDBJ whole genome shotgun (WGS) entry which is preliminary data.</text>
</comment>
<dbReference type="EMBL" id="JTDY01003677">
    <property type="protein sequence ID" value="KOB69166.1"/>
    <property type="molecule type" value="Genomic_DNA"/>
</dbReference>
<dbReference type="Proteomes" id="UP000037510">
    <property type="component" value="Unassembled WGS sequence"/>
</dbReference>
<dbReference type="AlphaFoldDB" id="A0A0L7L1K2"/>
<gene>
    <name evidence="2" type="ORF">OBRU01_18298</name>
</gene>
<name>A0A0L7L1K2_OPEBR</name>
<sequence>MLKAGEFSPNNPLVRGDRVSGICGDAMLGLGELLEQAEMRRLEEQLRIELQRDIDNETQKLRISSHPTRNLPKRHTNTSKSDSLNLPFHYPNEKSFQPIEKKPYSFNIPDNSIFSANYDVDSYLRKNLNFKNKNGVEIFNNNDRNEIHTKDQSNNERITDRAETNESRNADRNETEARKFVIEKALIHEPKEKPSTALCDVDSLSVPVLRHSPKRQAEPDGTTSQLSDAMKKVDDKWKVPAVQKNILKSLPNEDGKNISILTQLGSIRRQLQLEQLKLDKMLNKNDS</sequence>
<protein>
    <submittedName>
        <fullName evidence="2">Uncharacterized protein</fullName>
    </submittedName>
</protein>
<proteinExistence type="predicted"/>
<feature type="region of interest" description="Disordered" evidence="1">
    <location>
        <begin position="59"/>
        <end position="86"/>
    </location>
</feature>
<evidence type="ECO:0000313" key="3">
    <source>
        <dbReference type="Proteomes" id="UP000037510"/>
    </source>
</evidence>
<feature type="region of interest" description="Disordered" evidence="1">
    <location>
        <begin position="143"/>
        <end position="175"/>
    </location>
</feature>
<keyword evidence="3" id="KW-1185">Reference proteome</keyword>
<reference evidence="2 3" key="1">
    <citation type="journal article" date="2015" name="Genome Biol. Evol.">
        <title>The genome of winter moth (Operophtera brumata) provides a genomic perspective on sexual dimorphism and phenology.</title>
        <authorList>
            <person name="Derks M.F."/>
            <person name="Smit S."/>
            <person name="Salis L."/>
            <person name="Schijlen E."/>
            <person name="Bossers A."/>
            <person name="Mateman C."/>
            <person name="Pijl A.S."/>
            <person name="de Ridder D."/>
            <person name="Groenen M.A."/>
            <person name="Visser M.E."/>
            <person name="Megens H.J."/>
        </authorList>
    </citation>
    <scope>NUCLEOTIDE SEQUENCE [LARGE SCALE GENOMIC DNA]</scope>
    <source>
        <strain evidence="2">WM2013NL</strain>
        <tissue evidence="2">Head and thorax</tissue>
    </source>
</reference>
<evidence type="ECO:0000313" key="2">
    <source>
        <dbReference type="EMBL" id="KOB69166.1"/>
    </source>
</evidence>
<accession>A0A0L7L1K2</accession>